<evidence type="ECO:0000313" key="2">
    <source>
        <dbReference type="EMBL" id="NEE04335.1"/>
    </source>
</evidence>
<dbReference type="AlphaFoldDB" id="A0A6L9SG56"/>
<dbReference type="Proteomes" id="UP000475214">
    <property type="component" value="Unassembled WGS sequence"/>
</dbReference>
<evidence type="ECO:0000313" key="3">
    <source>
        <dbReference type="Proteomes" id="UP000475214"/>
    </source>
</evidence>
<proteinExistence type="predicted"/>
<sequence length="442" mass="46735">MSDLRVGADRVDITPRVPIALAGFAARAELGPATQVSAPLRLRTLTFATGDRRDGPGHDASGRAVLIGADLLWWGSDTADRLRSEISARYGIPTDAILLHATHTHSGPQTSHRFVPLLGEADQSYIDRLCSTAVDSVGRALAASTAVTVERASAPAGLGVDRRWARTRGEVPRVAVDDDATVVRFRRGKETVALLVHYACHPVVHHANAVSSDFCGAAMDELERRHAGAVALYAQGCCGDVNPDAYDDEGRFRDGDQAAVRSLGERLADRVDAALAGECVALDAVSVAGGSWTVELPVDGPPSPIQLRERADEPGLLGQWARLLLADPDRLTSTVPVVFSRLRIASGLTLLGMSAEPVSAYGLQVKADSGGAVLPLGYTNGMTGYLVTAQQLAEGGYEPAEAPYYFGMPGPLAPKAEQLLRDALHSATTRLAQPHLGSPRPK</sequence>
<evidence type="ECO:0000259" key="1">
    <source>
        <dbReference type="Pfam" id="PF04734"/>
    </source>
</evidence>
<keyword evidence="3" id="KW-1185">Reference proteome</keyword>
<comment type="caution">
    <text evidence="2">The sequence shown here is derived from an EMBL/GenBank/DDBJ whole genome shotgun (WGS) entry which is preliminary data.</text>
</comment>
<feature type="domain" description="Neutral/alkaline non-lysosomal ceramidase N-terminal" evidence="1">
    <location>
        <begin position="5"/>
        <end position="245"/>
    </location>
</feature>
<gene>
    <name evidence="2" type="ORF">G1H10_29610</name>
</gene>
<name>A0A6L9SG56_9ACTN</name>
<dbReference type="InterPro" id="IPR031329">
    <property type="entry name" value="NEUT/ALK_ceramidase_N"/>
</dbReference>
<reference evidence="2 3" key="1">
    <citation type="submission" date="2020-02" db="EMBL/GenBank/DDBJ databases">
        <authorList>
            <person name="Li X.-J."/>
            <person name="Han X.-M."/>
        </authorList>
    </citation>
    <scope>NUCLEOTIDE SEQUENCE [LARGE SCALE GENOMIC DNA]</scope>
    <source>
        <strain evidence="2 3">CCTCC AB 2017055</strain>
    </source>
</reference>
<protein>
    <recommendedName>
        <fullName evidence="1">Neutral/alkaline non-lysosomal ceramidase N-terminal domain-containing protein</fullName>
    </recommendedName>
</protein>
<dbReference type="Pfam" id="PF04734">
    <property type="entry name" value="Ceramidase_alk"/>
    <property type="match status" value="1"/>
</dbReference>
<dbReference type="EMBL" id="JAAGOA010000032">
    <property type="protein sequence ID" value="NEE04335.1"/>
    <property type="molecule type" value="Genomic_DNA"/>
</dbReference>
<organism evidence="2 3">
    <name type="scientific">Phytoactinopolyspora halotolerans</name>
    <dbReference type="NCBI Taxonomy" id="1981512"/>
    <lineage>
        <taxon>Bacteria</taxon>
        <taxon>Bacillati</taxon>
        <taxon>Actinomycetota</taxon>
        <taxon>Actinomycetes</taxon>
        <taxon>Jiangellales</taxon>
        <taxon>Jiangellaceae</taxon>
        <taxon>Phytoactinopolyspora</taxon>
    </lineage>
</organism>
<dbReference type="RefSeq" id="WP_163744773.1">
    <property type="nucleotide sequence ID" value="NZ_JAAGOA010000032.1"/>
</dbReference>
<accession>A0A6L9SG56</accession>